<proteinExistence type="predicted"/>
<evidence type="ECO:0000313" key="2">
    <source>
        <dbReference type="Proteomes" id="UP000233491"/>
    </source>
</evidence>
<organism evidence="1 2">
    <name type="scientific">Pleomorphomonas diazotrophica</name>
    <dbReference type="NCBI Taxonomy" id="1166257"/>
    <lineage>
        <taxon>Bacteria</taxon>
        <taxon>Pseudomonadati</taxon>
        <taxon>Pseudomonadota</taxon>
        <taxon>Alphaproteobacteria</taxon>
        <taxon>Hyphomicrobiales</taxon>
        <taxon>Pleomorphomonadaceae</taxon>
        <taxon>Pleomorphomonas</taxon>
    </lineage>
</organism>
<accession>A0A2N3LSQ6</accession>
<reference evidence="1 2" key="1">
    <citation type="submission" date="2017-12" db="EMBL/GenBank/DDBJ databases">
        <title>Anaerobic carbon monoxide metabolism by Pleomorphomonas carboxyditropha sp. nov., a new mesophilic hydrogenogenic carboxidotroph.</title>
        <authorList>
            <person name="Esquivel-Elizondo S."/>
            <person name="Krajmalnik-Brown R."/>
        </authorList>
    </citation>
    <scope>NUCLEOTIDE SEQUENCE [LARGE SCALE GENOMIC DNA]</scope>
    <source>
        <strain evidence="1 2">R5-392</strain>
    </source>
</reference>
<protein>
    <submittedName>
        <fullName evidence="1">Uncharacterized protein</fullName>
    </submittedName>
</protein>
<comment type="caution">
    <text evidence="1">The sequence shown here is derived from an EMBL/GenBank/DDBJ whole genome shotgun (WGS) entry which is preliminary data.</text>
</comment>
<dbReference type="AlphaFoldDB" id="A0A2N3LSQ6"/>
<sequence>MAVLAAVLATPALAGDCEAWKAGLEQDEGGMMMTASICATGRPDDILLITCGGEDKIGLRFLPMTGDGFPPKGDMNHHATFIFASGALNAEITLRYEAMDGAMTATPRRDSELVRVLKSAGPLTVTDKSGVLPAAIFTLKGSSAAIGKVEQACYS</sequence>
<dbReference type="Proteomes" id="UP000233491">
    <property type="component" value="Unassembled WGS sequence"/>
</dbReference>
<evidence type="ECO:0000313" key="1">
    <source>
        <dbReference type="EMBL" id="PKR87619.1"/>
    </source>
</evidence>
<name>A0A2N3LSQ6_9HYPH</name>
<dbReference type="EMBL" id="PJNW01000016">
    <property type="protein sequence ID" value="PKR87619.1"/>
    <property type="molecule type" value="Genomic_DNA"/>
</dbReference>
<keyword evidence="2" id="KW-1185">Reference proteome</keyword>
<gene>
    <name evidence="1" type="ORF">CXZ10_17960</name>
</gene>